<dbReference type="GO" id="GO:1990281">
    <property type="term" value="C:efflux pump complex"/>
    <property type="evidence" value="ECO:0007669"/>
    <property type="project" value="TreeGrafter"/>
</dbReference>
<organism evidence="2 3">
    <name type="scientific">Mucilaginibacter straminoryzae</name>
    <dbReference type="NCBI Taxonomy" id="2932774"/>
    <lineage>
        <taxon>Bacteria</taxon>
        <taxon>Pseudomonadati</taxon>
        <taxon>Bacteroidota</taxon>
        <taxon>Sphingobacteriia</taxon>
        <taxon>Sphingobacteriales</taxon>
        <taxon>Sphingobacteriaceae</taxon>
        <taxon>Mucilaginibacter</taxon>
    </lineage>
</organism>
<dbReference type="SUPFAM" id="SSF111369">
    <property type="entry name" value="HlyD-like secretion proteins"/>
    <property type="match status" value="1"/>
</dbReference>
<dbReference type="GO" id="GO:0015562">
    <property type="term" value="F:efflux transmembrane transporter activity"/>
    <property type="evidence" value="ECO:0007669"/>
    <property type="project" value="TreeGrafter"/>
</dbReference>
<dbReference type="RefSeq" id="WP_245129401.1">
    <property type="nucleotide sequence ID" value="NZ_JALJEJ010000003.1"/>
</dbReference>
<feature type="coiled-coil region" evidence="1">
    <location>
        <begin position="106"/>
        <end position="189"/>
    </location>
</feature>
<dbReference type="Gene3D" id="2.40.420.20">
    <property type="match status" value="1"/>
</dbReference>
<name>A0A9X2B9A9_9SPHI</name>
<dbReference type="EMBL" id="JALJEJ010000003">
    <property type="protein sequence ID" value="MCJ8209565.1"/>
    <property type="molecule type" value="Genomic_DNA"/>
</dbReference>
<reference evidence="2" key="1">
    <citation type="submission" date="2022-04" db="EMBL/GenBank/DDBJ databases">
        <title>Mucilaginibacter sp. RS28 isolated from freshwater.</title>
        <authorList>
            <person name="Ko S.-R."/>
        </authorList>
    </citation>
    <scope>NUCLEOTIDE SEQUENCE</scope>
    <source>
        <strain evidence="2">RS28</strain>
    </source>
</reference>
<dbReference type="Proteomes" id="UP001139450">
    <property type="component" value="Unassembled WGS sequence"/>
</dbReference>
<dbReference type="PROSITE" id="PS51257">
    <property type="entry name" value="PROKAR_LIPOPROTEIN"/>
    <property type="match status" value="1"/>
</dbReference>
<dbReference type="Gene3D" id="2.40.50.100">
    <property type="match status" value="1"/>
</dbReference>
<accession>A0A9X2B9A9</accession>
<comment type="caution">
    <text evidence="2">The sequence shown here is derived from an EMBL/GenBank/DDBJ whole genome shotgun (WGS) entry which is preliminary data.</text>
</comment>
<sequence>MKYPKLLLLVLLAAVGCKQKNEVKPQRKDIVDAVFGSGHIENVNQYTATANAEGYIRAAYVAEGDTVKKGQPLFRLSNEVQQTQVGNALTNLRYAETNTAQGSPQIAQLKLQIAQAQKKLSVDSANYQRYSRLIKTQAISAVDFENARLNYQNSQSNLHVLQKNLADLQRNLNLNLANARAQYQIQQENNNYYNITSTGPGVVMNVVKKVGDYVRKGDAIASIGVGTPIIKLYIAEEDIERIKLGQRALIALNSDKDKVHEAVITKIYPAFNTNEQSFIAEATFKENPGRVLNGTQLQANIIIRTSKNALVIPSYYVVNDNNVILASNGEKRRVKVGIRTLEWTEIISGLNENEELTLPKQQ</sequence>
<gene>
    <name evidence="2" type="ORF">MUY27_07580</name>
</gene>
<dbReference type="Gene3D" id="2.40.30.170">
    <property type="match status" value="1"/>
</dbReference>
<evidence type="ECO:0000256" key="1">
    <source>
        <dbReference type="SAM" id="Coils"/>
    </source>
</evidence>
<evidence type="ECO:0000313" key="3">
    <source>
        <dbReference type="Proteomes" id="UP001139450"/>
    </source>
</evidence>
<keyword evidence="3" id="KW-1185">Reference proteome</keyword>
<keyword evidence="1" id="KW-0175">Coiled coil</keyword>
<dbReference type="PANTHER" id="PTHR30469">
    <property type="entry name" value="MULTIDRUG RESISTANCE PROTEIN MDTA"/>
    <property type="match status" value="1"/>
</dbReference>
<dbReference type="AlphaFoldDB" id="A0A9X2B9A9"/>
<evidence type="ECO:0000313" key="2">
    <source>
        <dbReference type="EMBL" id="MCJ8209565.1"/>
    </source>
</evidence>
<dbReference type="Gene3D" id="1.10.287.470">
    <property type="entry name" value="Helix hairpin bin"/>
    <property type="match status" value="1"/>
</dbReference>
<dbReference type="PANTHER" id="PTHR30469:SF33">
    <property type="entry name" value="SLR1207 PROTEIN"/>
    <property type="match status" value="1"/>
</dbReference>
<proteinExistence type="predicted"/>
<protein>
    <submittedName>
        <fullName evidence="2">Efflux RND transporter periplasmic adaptor subunit</fullName>
    </submittedName>
</protein>